<dbReference type="PANTHER" id="PTHR43537:SF45">
    <property type="entry name" value="GNTR FAMILY REGULATORY PROTEIN"/>
    <property type="match status" value="1"/>
</dbReference>
<dbReference type="Pfam" id="PF07729">
    <property type="entry name" value="FCD"/>
    <property type="match status" value="1"/>
</dbReference>
<evidence type="ECO:0000259" key="4">
    <source>
        <dbReference type="PROSITE" id="PS50949"/>
    </source>
</evidence>
<dbReference type="CDD" id="cd07377">
    <property type="entry name" value="WHTH_GntR"/>
    <property type="match status" value="1"/>
</dbReference>
<dbReference type="Pfam" id="PF00392">
    <property type="entry name" value="GntR"/>
    <property type="match status" value="1"/>
</dbReference>
<evidence type="ECO:0000256" key="1">
    <source>
        <dbReference type="ARBA" id="ARBA00023015"/>
    </source>
</evidence>
<evidence type="ECO:0000256" key="2">
    <source>
        <dbReference type="ARBA" id="ARBA00023125"/>
    </source>
</evidence>
<keyword evidence="6" id="KW-1185">Reference proteome</keyword>
<dbReference type="InterPro" id="IPR008920">
    <property type="entry name" value="TF_FadR/GntR_C"/>
</dbReference>
<keyword evidence="1" id="KW-0805">Transcription regulation</keyword>
<dbReference type="Proteomes" id="UP001595593">
    <property type="component" value="Unassembled WGS sequence"/>
</dbReference>
<evidence type="ECO:0000256" key="3">
    <source>
        <dbReference type="ARBA" id="ARBA00023163"/>
    </source>
</evidence>
<evidence type="ECO:0000313" key="5">
    <source>
        <dbReference type="EMBL" id="MFC3127411.1"/>
    </source>
</evidence>
<accession>A0ABV7G6X6</accession>
<dbReference type="SUPFAM" id="SSF46785">
    <property type="entry name" value="Winged helix' DNA-binding domain"/>
    <property type="match status" value="1"/>
</dbReference>
<dbReference type="EMBL" id="JBHRTN010000026">
    <property type="protein sequence ID" value="MFC3127411.1"/>
    <property type="molecule type" value="Genomic_DNA"/>
</dbReference>
<dbReference type="SMART" id="SM00345">
    <property type="entry name" value="HTH_GNTR"/>
    <property type="match status" value="1"/>
</dbReference>
<reference evidence="6" key="1">
    <citation type="journal article" date="2019" name="Int. J. Syst. Evol. Microbiol.">
        <title>The Global Catalogue of Microorganisms (GCM) 10K type strain sequencing project: providing services to taxonomists for standard genome sequencing and annotation.</title>
        <authorList>
            <consortium name="The Broad Institute Genomics Platform"/>
            <consortium name="The Broad Institute Genome Sequencing Center for Infectious Disease"/>
            <person name="Wu L."/>
            <person name="Ma J."/>
        </authorList>
    </citation>
    <scope>NUCLEOTIDE SEQUENCE [LARGE SCALE GENOMIC DNA]</scope>
    <source>
        <strain evidence="6">KCTC 52094</strain>
    </source>
</reference>
<organism evidence="5 6">
    <name type="scientific">Teichococcus globiformis</name>
    <dbReference type="NCBI Taxonomy" id="2307229"/>
    <lineage>
        <taxon>Bacteria</taxon>
        <taxon>Pseudomonadati</taxon>
        <taxon>Pseudomonadota</taxon>
        <taxon>Alphaproteobacteria</taxon>
        <taxon>Acetobacterales</taxon>
        <taxon>Roseomonadaceae</taxon>
        <taxon>Roseomonas</taxon>
    </lineage>
</organism>
<dbReference type="Gene3D" id="1.20.120.530">
    <property type="entry name" value="GntR ligand-binding domain-like"/>
    <property type="match status" value="1"/>
</dbReference>
<sequence>MLSLDPLPDALPALPPTLQPIGPRKSAADFAYGALRRAIIDLELAPGMPLSRAELAQRLGLSQTPVREALIRLEGEGLVEVVPSASTRVSLIDLDTAREALFLRRAVEAEVVREVARQPREALGRQLRTSLERQAGLLAEQDHRGLTEADTEFHGLFHEAAGMAGLWTMIGGRSGHLDRLRRLHLPSPGKGTAILREHGALAAAILAGDAAGAEATLRAHLADTLSRVTDIVALHPAFFPRDPA</sequence>
<dbReference type="InterPro" id="IPR000485">
    <property type="entry name" value="AsnC-type_HTH_dom"/>
</dbReference>
<dbReference type="RefSeq" id="WP_379599427.1">
    <property type="nucleotide sequence ID" value="NZ_JBHRTN010000026.1"/>
</dbReference>
<dbReference type="PROSITE" id="PS50949">
    <property type="entry name" value="HTH_GNTR"/>
    <property type="match status" value="1"/>
</dbReference>
<keyword evidence="3" id="KW-0804">Transcription</keyword>
<dbReference type="InterPro" id="IPR011711">
    <property type="entry name" value="GntR_C"/>
</dbReference>
<gene>
    <name evidence="5" type="ORF">ACFOD4_20295</name>
</gene>
<feature type="domain" description="HTH gntR-type" evidence="4">
    <location>
        <begin position="25"/>
        <end position="92"/>
    </location>
</feature>
<dbReference type="SMART" id="SM00895">
    <property type="entry name" value="FCD"/>
    <property type="match status" value="1"/>
</dbReference>
<name>A0ABV7G6X6_9PROT</name>
<keyword evidence="2" id="KW-0238">DNA-binding</keyword>
<evidence type="ECO:0000313" key="6">
    <source>
        <dbReference type="Proteomes" id="UP001595593"/>
    </source>
</evidence>
<dbReference type="InterPro" id="IPR036388">
    <property type="entry name" value="WH-like_DNA-bd_sf"/>
</dbReference>
<dbReference type="InterPro" id="IPR000524">
    <property type="entry name" value="Tscrpt_reg_HTH_GntR"/>
</dbReference>
<dbReference type="PRINTS" id="PR00033">
    <property type="entry name" value="HTHASNC"/>
</dbReference>
<dbReference type="InterPro" id="IPR036390">
    <property type="entry name" value="WH_DNA-bd_sf"/>
</dbReference>
<comment type="caution">
    <text evidence="5">The sequence shown here is derived from an EMBL/GenBank/DDBJ whole genome shotgun (WGS) entry which is preliminary data.</text>
</comment>
<dbReference type="Gene3D" id="1.10.10.10">
    <property type="entry name" value="Winged helix-like DNA-binding domain superfamily/Winged helix DNA-binding domain"/>
    <property type="match status" value="1"/>
</dbReference>
<protein>
    <submittedName>
        <fullName evidence="5">GntR family transcriptional regulator</fullName>
    </submittedName>
</protein>
<dbReference type="SUPFAM" id="SSF48008">
    <property type="entry name" value="GntR ligand-binding domain-like"/>
    <property type="match status" value="1"/>
</dbReference>
<proteinExistence type="predicted"/>
<dbReference type="PANTHER" id="PTHR43537">
    <property type="entry name" value="TRANSCRIPTIONAL REGULATOR, GNTR FAMILY"/>
    <property type="match status" value="1"/>
</dbReference>